<dbReference type="SUPFAM" id="SSF51905">
    <property type="entry name" value="FAD/NAD(P)-binding domain"/>
    <property type="match status" value="1"/>
</dbReference>
<keyword evidence="4" id="KW-0274">FAD</keyword>
<dbReference type="InterPro" id="IPR036188">
    <property type="entry name" value="FAD/NAD-bd_sf"/>
</dbReference>
<organism evidence="8 9">
    <name type="scientific">Rhizorhabdus dicambivorans</name>
    <dbReference type="NCBI Taxonomy" id="1850238"/>
    <lineage>
        <taxon>Bacteria</taxon>
        <taxon>Pseudomonadati</taxon>
        <taxon>Pseudomonadota</taxon>
        <taxon>Alphaproteobacteria</taxon>
        <taxon>Sphingomonadales</taxon>
        <taxon>Sphingomonadaceae</taxon>
        <taxon>Rhizorhabdus</taxon>
    </lineage>
</organism>
<comment type="similarity">
    <text evidence="2">Belongs to the FAD-binding monooxygenase family.</text>
</comment>
<dbReference type="GO" id="GO:0004497">
    <property type="term" value="F:monooxygenase activity"/>
    <property type="evidence" value="ECO:0007669"/>
    <property type="project" value="UniProtKB-KW"/>
</dbReference>
<evidence type="ECO:0000313" key="9">
    <source>
        <dbReference type="Proteomes" id="UP000218934"/>
    </source>
</evidence>
<dbReference type="KEGG" id="rdi:CMV14_09850"/>
<evidence type="ECO:0000313" key="8">
    <source>
        <dbReference type="EMBL" id="PCE39796.1"/>
    </source>
</evidence>
<evidence type="ECO:0000256" key="7">
    <source>
        <dbReference type="ARBA" id="ARBA00023033"/>
    </source>
</evidence>
<name>A0A2A4FQ50_9SPHN</name>
<dbReference type="Proteomes" id="UP000218934">
    <property type="component" value="Unassembled WGS sequence"/>
</dbReference>
<evidence type="ECO:0000256" key="4">
    <source>
        <dbReference type="ARBA" id="ARBA00022827"/>
    </source>
</evidence>
<dbReference type="InterPro" id="IPR050775">
    <property type="entry name" value="FAD-binding_Monooxygenases"/>
</dbReference>
<protein>
    <submittedName>
        <fullName evidence="8">NAD(P)/FAD-dependent oxidoreductase</fullName>
    </submittedName>
</protein>
<dbReference type="Pfam" id="PF13738">
    <property type="entry name" value="Pyr_redox_3"/>
    <property type="match status" value="1"/>
</dbReference>
<reference evidence="8 9" key="1">
    <citation type="submission" date="2017-09" db="EMBL/GenBank/DDBJ databases">
        <title>The Catabolism of 3,6-Dichlorosalicylic acid is Initiated by the Cytochrome P450 Monooxygenase DsmABC in Rhizorhabdus dicambivorans Ndbn-20.</title>
        <authorList>
            <person name="Na L."/>
        </authorList>
    </citation>
    <scope>NUCLEOTIDE SEQUENCE [LARGE SCALE GENOMIC DNA]</scope>
    <source>
        <strain evidence="8 9">Ndbn-20m</strain>
    </source>
</reference>
<keyword evidence="7" id="KW-0503">Monooxygenase</keyword>
<dbReference type="PANTHER" id="PTHR43098">
    <property type="entry name" value="L-ORNITHINE N(5)-MONOOXYGENASE-RELATED"/>
    <property type="match status" value="1"/>
</dbReference>
<evidence type="ECO:0000256" key="3">
    <source>
        <dbReference type="ARBA" id="ARBA00022630"/>
    </source>
</evidence>
<dbReference type="AlphaFoldDB" id="A0A2A4FQ50"/>
<comment type="cofactor">
    <cofactor evidence="1">
        <name>FAD</name>
        <dbReference type="ChEBI" id="CHEBI:57692"/>
    </cofactor>
</comment>
<evidence type="ECO:0000256" key="1">
    <source>
        <dbReference type="ARBA" id="ARBA00001974"/>
    </source>
</evidence>
<keyword evidence="9" id="KW-1185">Reference proteome</keyword>
<keyword evidence="5" id="KW-0521">NADP</keyword>
<accession>A0A2A4FQ50</accession>
<gene>
    <name evidence="8" type="ORF">COO09_23620</name>
</gene>
<dbReference type="FunFam" id="3.50.50.60:FF:000341">
    <property type="entry name" value="Baeyer-Villiger monooxygenase"/>
    <property type="match status" value="1"/>
</dbReference>
<evidence type="ECO:0000256" key="6">
    <source>
        <dbReference type="ARBA" id="ARBA00023002"/>
    </source>
</evidence>
<sequence>MSDDLASTIDVAALRAKYDAERDKRLRRDGEAQYMAPVGDHDRYITHDPFVKERTERAPLNDEVEVVVLGGGWTGLLTSVRLTEAGIRDIRVIEDGSDFGGTWYWNRYPGAQCDIESYVYIPLLEETGYMPKEKYSYAPEMYEHAQRIAKQYDLYDKALFQTRVGEVHWDEADKRWIVTTNRGDRIRARFFICAIGPFSRLRLPDIPGFDDYEGHSFHTSRWDFDYTGGDHSGNLTKLADKKVAIIGTGATAVQAVPHLGKWAKHLYVFQRTPSSVDVRGNKPTDPNWVKSLKPGWKRERSDNFNTVVRGEPFEVDLVNDGWTDIFRRVPIVHAVGALEQASKDDMAERQSRLELADFEKMEEIRARVDELVHDPATAEALKPWYAQFCKRPCFNDDYLPTFNRPNVTLVDVSATRGVERVTKKGLVANGKEYEVDCIIYATGFEVSGTYRRRYGFEVYGRNGIDLYDHWEKGMRTLHGHSIHNFPNYFIVGLTQVGGSWNYCAIVDEVAKQVSYIIAQTQKAGDDAVVEVTAKGEDAWVKTIRSYAGYNDKFLESCTPGYYNNEGKFKESVATFSGDYYAPGSNAFNKILEDWRASGKMEGMAIIK</sequence>
<comment type="caution">
    <text evidence="8">The sequence shown here is derived from an EMBL/GenBank/DDBJ whole genome shotgun (WGS) entry which is preliminary data.</text>
</comment>
<keyword evidence="6" id="KW-0560">Oxidoreductase</keyword>
<dbReference type="Gene3D" id="3.50.50.60">
    <property type="entry name" value="FAD/NAD(P)-binding domain"/>
    <property type="match status" value="3"/>
</dbReference>
<proteinExistence type="inferred from homology"/>
<dbReference type="OrthoDB" id="312624at2"/>
<evidence type="ECO:0000256" key="2">
    <source>
        <dbReference type="ARBA" id="ARBA00010139"/>
    </source>
</evidence>
<dbReference type="EMBL" id="NWUF01000045">
    <property type="protein sequence ID" value="PCE39796.1"/>
    <property type="molecule type" value="Genomic_DNA"/>
</dbReference>
<keyword evidence="3" id="KW-0285">Flavoprotein</keyword>
<evidence type="ECO:0000256" key="5">
    <source>
        <dbReference type="ARBA" id="ARBA00022857"/>
    </source>
</evidence>
<dbReference type="PANTHER" id="PTHR43098:SF4">
    <property type="entry name" value="BLR3857 PROTEIN"/>
    <property type="match status" value="1"/>
</dbReference>
<dbReference type="RefSeq" id="WP_066969824.1">
    <property type="nucleotide sequence ID" value="NZ_CP023449.1"/>
</dbReference>